<evidence type="ECO:0000256" key="2">
    <source>
        <dbReference type="ARBA" id="ARBA00023125"/>
    </source>
</evidence>
<keyword evidence="3 4" id="KW-0131">Cell cycle</keyword>
<proteinExistence type="inferred from homology"/>
<dbReference type="GO" id="GO:0003677">
    <property type="term" value="F:DNA binding"/>
    <property type="evidence" value="ECO:0007669"/>
    <property type="project" value="UniProtKB-UniRule"/>
</dbReference>
<evidence type="ECO:0000313" key="8">
    <source>
        <dbReference type="EMBL" id="GBG96643.1"/>
    </source>
</evidence>
<dbReference type="NCBIfam" id="TIGR00647">
    <property type="entry name" value="DNA_bind_WhiA"/>
    <property type="match status" value="1"/>
</dbReference>
<dbReference type="GO" id="GO:0043937">
    <property type="term" value="P:regulation of sporulation"/>
    <property type="evidence" value="ECO:0007669"/>
    <property type="project" value="InterPro"/>
</dbReference>
<comment type="similarity">
    <text evidence="4">Belongs to the WhiA family.</text>
</comment>
<dbReference type="RefSeq" id="WP_109245621.1">
    <property type="nucleotide sequence ID" value="NZ_BFFO01000004.1"/>
</dbReference>
<dbReference type="Pfam" id="PF10298">
    <property type="entry name" value="WhiA_N"/>
    <property type="match status" value="1"/>
</dbReference>
<evidence type="ECO:0000256" key="4">
    <source>
        <dbReference type="HAMAP-Rule" id="MF_01420"/>
    </source>
</evidence>
<accession>A0A2R5HF09</accession>
<evidence type="ECO:0000259" key="5">
    <source>
        <dbReference type="Pfam" id="PF02650"/>
    </source>
</evidence>
<gene>
    <name evidence="8" type="primary">whiA_1</name>
    <name evidence="4" type="synonym">whiA</name>
    <name evidence="8" type="ORF">NtB2_00767</name>
</gene>
<dbReference type="HAMAP" id="MF_01420">
    <property type="entry name" value="HTH_type_WhiA"/>
    <property type="match status" value="1"/>
</dbReference>
<dbReference type="AlphaFoldDB" id="A0A2R5HF09"/>
<feature type="domain" description="WhiA LAGLIDADG-like" evidence="7">
    <location>
        <begin position="120"/>
        <end position="211"/>
    </location>
</feature>
<dbReference type="Pfam" id="PF02650">
    <property type="entry name" value="HTH_WhiA"/>
    <property type="match status" value="1"/>
</dbReference>
<keyword evidence="2 4" id="KW-0238">DNA-binding</keyword>
<dbReference type="PANTHER" id="PTHR37307">
    <property type="entry name" value="CELL DIVISION PROTEIN WHIA-RELATED"/>
    <property type="match status" value="1"/>
</dbReference>
<dbReference type="EMBL" id="BFFO01000004">
    <property type="protein sequence ID" value="GBG96643.1"/>
    <property type="molecule type" value="Genomic_DNA"/>
</dbReference>
<dbReference type="Proteomes" id="UP000245021">
    <property type="component" value="Unassembled WGS sequence"/>
</dbReference>
<feature type="domain" description="Sporulation transcription regulator WhiA N-terminal" evidence="6">
    <location>
        <begin position="17"/>
        <end position="97"/>
    </location>
</feature>
<protein>
    <recommendedName>
        <fullName evidence="4">Probable cell division protein WhiA</fullName>
    </recommendedName>
</protein>
<keyword evidence="1 4" id="KW-0132">Cell division</keyword>
<keyword evidence="9" id="KW-1185">Reference proteome</keyword>
<organism evidence="8 9">
    <name type="scientific">Lactococcus termiticola</name>
    <dbReference type="NCBI Taxonomy" id="2169526"/>
    <lineage>
        <taxon>Bacteria</taxon>
        <taxon>Bacillati</taxon>
        <taxon>Bacillota</taxon>
        <taxon>Bacilli</taxon>
        <taxon>Lactobacillales</taxon>
        <taxon>Streptococcaceae</taxon>
        <taxon>Lactococcus</taxon>
    </lineage>
</organism>
<dbReference type="OrthoDB" id="401278at2"/>
<evidence type="ECO:0000256" key="1">
    <source>
        <dbReference type="ARBA" id="ARBA00022618"/>
    </source>
</evidence>
<evidence type="ECO:0000259" key="6">
    <source>
        <dbReference type="Pfam" id="PF10298"/>
    </source>
</evidence>
<evidence type="ECO:0000313" key="9">
    <source>
        <dbReference type="Proteomes" id="UP000245021"/>
    </source>
</evidence>
<feature type="domain" description="Sporulation regulator WhiA C-terminal" evidence="5">
    <location>
        <begin position="214"/>
        <end position="295"/>
    </location>
</feature>
<reference evidence="8 9" key="1">
    <citation type="journal article" date="2018" name="Genome Announc.">
        <title>Draft Genome Sequence of Lactococcus sp. Strain NtB2 (JCM 32569), Isolated from the Gut of the Higher Termite Nasutitermes takasagoensis.</title>
        <authorList>
            <person name="Noda S."/>
            <person name="Aihara C."/>
            <person name="Yuki M."/>
            <person name="Ohkuma M."/>
        </authorList>
    </citation>
    <scope>NUCLEOTIDE SEQUENCE [LARGE SCALE GENOMIC DNA]</scope>
    <source>
        <strain evidence="8 9">NtB2</strain>
    </source>
</reference>
<comment type="caution">
    <text evidence="8">The sequence shown here is derived from an EMBL/GenBank/DDBJ whole genome shotgun (WGS) entry which is preliminary data.</text>
</comment>
<dbReference type="InterPro" id="IPR039518">
    <property type="entry name" value="WhiA_LAGLIDADG_dom"/>
</dbReference>
<dbReference type="Pfam" id="PF14527">
    <property type="entry name" value="LAGLIDADG_WhiA"/>
    <property type="match status" value="1"/>
</dbReference>
<comment type="function">
    <text evidence="4">Involved in cell division and chromosome segregation.</text>
</comment>
<name>A0A2R5HF09_9LACT</name>
<dbReference type="SUPFAM" id="SSF55608">
    <property type="entry name" value="Homing endonucleases"/>
    <property type="match status" value="1"/>
</dbReference>
<dbReference type="InterPro" id="IPR023054">
    <property type="entry name" value="Sporulation_regulator_WhiA_C"/>
</dbReference>
<sequence length="301" mass="33841">MSFSSDIKKELTSLPASKTSLLALIRMNGSLGISGQLTLSIQTENAAIAKYIYQMLQDFYDVKGEIRVHQKTTLSKNRVYQVFLDENVNQLLDELQLADSLMLETGLPASVKADVKLQPEYLRGAFLSNGSIHNPESGEYQLSIASVYQEHAEELQAVFMNFDLNAKVIARKNRYILYLTKAEEIMDFLTLIGAMQARLKFEEAKMMREMRGLANRQSNFENANINKTVSAAQEAIEAIRLLKEKQALVKLSPQLVEIAELRLAHPESSLKELGELLEKPVGKSGVNHRLRKLIEAANELK</sequence>
<dbReference type="InterPro" id="IPR018478">
    <property type="entry name" value="Sporu_reg_WhiA_N_dom"/>
</dbReference>
<dbReference type="InterPro" id="IPR027434">
    <property type="entry name" value="Homing_endonucl"/>
</dbReference>
<dbReference type="InterPro" id="IPR003802">
    <property type="entry name" value="Sporulation_regulator_WhiA"/>
</dbReference>
<dbReference type="GO" id="GO:0051301">
    <property type="term" value="P:cell division"/>
    <property type="evidence" value="ECO:0007669"/>
    <property type="project" value="UniProtKB-UniRule"/>
</dbReference>
<dbReference type="Gene3D" id="3.10.28.10">
    <property type="entry name" value="Homing endonucleases"/>
    <property type="match status" value="1"/>
</dbReference>
<dbReference type="PANTHER" id="PTHR37307:SF1">
    <property type="entry name" value="CELL DIVISION PROTEIN WHIA-RELATED"/>
    <property type="match status" value="1"/>
</dbReference>
<evidence type="ECO:0000259" key="7">
    <source>
        <dbReference type="Pfam" id="PF14527"/>
    </source>
</evidence>
<evidence type="ECO:0000256" key="3">
    <source>
        <dbReference type="ARBA" id="ARBA00023306"/>
    </source>
</evidence>